<reference evidence="3 4" key="1">
    <citation type="journal article" date="2021" name="Elife">
        <title>Chloroplast acquisition without the gene transfer in kleptoplastic sea slugs, Plakobranchus ocellatus.</title>
        <authorList>
            <person name="Maeda T."/>
            <person name="Takahashi S."/>
            <person name="Yoshida T."/>
            <person name="Shimamura S."/>
            <person name="Takaki Y."/>
            <person name="Nagai Y."/>
            <person name="Toyoda A."/>
            <person name="Suzuki Y."/>
            <person name="Arimoto A."/>
            <person name="Ishii H."/>
            <person name="Satoh N."/>
            <person name="Nishiyama T."/>
            <person name="Hasebe M."/>
            <person name="Maruyama T."/>
            <person name="Minagawa J."/>
            <person name="Obokata J."/>
            <person name="Shigenobu S."/>
        </authorList>
    </citation>
    <scope>NUCLEOTIDE SEQUENCE [LARGE SCALE GENOMIC DNA]</scope>
</reference>
<feature type="domain" description="Cullin N-terminal" evidence="2">
    <location>
        <begin position="1"/>
        <end position="55"/>
    </location>
</feature>
<sequence>FKDKIDFVIAECFGKNEKFINAMKESFESFINQRQNKPAELIAKYVDSKLRAGNKVRFS</sequence>
<dbReference type="Pfam" id="PF00888">
    <property type="entry name" value="Cullin"/>
    <property type="match status" value="1"/>
</dbReference>
<protein>
    <submittedName>
        <fullName evidence="3">Cullin-4A-like</fullName>
    </submittedName>
</protein>
<comment type="similarity">
    <text evidence="1">Belongs to the cullin family.</text>
</comment>
<feature type="non-terminal residue" evidence="3">
    <location>
        <position position="1"/>
    </location>
</feature>
<dbReference type="AlphaFoldDB" id="A0AAV4EBP1"/>
<dbReference type="InterPro" id="IPR016159">
    <property type="entry name" value="Cullin_repeat-like_dom_sf"/>
</dbReference>
<proteinExistence type="inferred from homology"/>
<dbReference type="InterPro" id="IPR001373">
    <property type="entry name" value="Cullin_N"/>
</dbReference>
<organism evidence="3 4">
    <name type="scientific">Elysia marginata</name>
    <dbReference type="NCBI Taxonomy" id="1093978"/>
    <lineage>
        <taxon>Eukaryota</taxon>
        <taxon>Metazoa</taxon>
        <taxon>Spiralia</taxon>
        <taxon>Lophotrochozoa</taxon>
        <taxon>Mollusca</taxon>
        <taxon>Gastropoda</taxon>
        <taxon>Heterobranchia</taxon>
        <taxon>Euthyneura</taxon>
        <taxon>Panpulmonata</taxon>
        <taxon>Sacoglossa</taxon>
        <taxon>Placobranchoidea</taxon>
        <taxon>Plakobranchidae</taxon>
        <taxon>Elysia</taxon>
    </lineage>
</organism>
<evidence type="ECO:0000313" key="4">
    <source>
        <dbReference type="Proteomes" id="UP000762676"/>
    </source>
</evidence>
<gene>
    <name evidence="3" type="ORF">ElyMa_005349700</name>
</gene>
<evidence type="ECO:0000313" key="3">
    <source>
        <dbReference type="EMBL" id="GFR57911.1"/>
    </source>
</evidence>
<comment type="caution">
    <text evidence="3">The sequence shown here is derived from an EMBL/GenBank/DDBJ whole genome shotgun (WGS) entry which is preliminary data.</text>
</comment>
<evidence type="ECO:0000259" key="2">
    <source>
        <dbReference type="Pfam" id="PF00888"/>
    </source>
</evidence>
<dbReference type="EMBL" id="BMAT01010643">
    <property type="protein sequence ID" value="GFR57911.1"/>
    <property type="molecule type" value="Genomic_DNA"/>
</dbReference>
<dbReference type="Gene3D" id="1.20.1310.10">
    <property type="entry name" value="Cullin Repeats"/>
    <property type="match status" value="1"/>
</dbReference>
<name>A0AAV4EBP1_9GAST</name>
<keyword evidence="4" id="KW-1185">Reference proteome</keyword>
<evidence type="ECO:0000256" key="1">
    <source>
        <dbReference type="ARBA" id="ARBA00006019"/>
    </source>
</evidence>
<accession>A0AAV4EBP1</accession>
<dbReference type="GO" id="GO:0006511">
    <property type="term" value="P:ubiquitin-dependent protein catabolic process"/>
    <property type="evidence" value="ECO:0007669"/>
    <property type="project" value="InterPro"/>
</dbReference>
<dbReference type="GO" id="GO:0031625">
    <property type="term" value="F:ubiquitin protein ligase binding"/>
    <property type="evidence" value="ECO:0007669"/>
    <property type="project" value="InterPro"/>
</dbReference>
<dbReference type="SUPFAM" id="SSF74788">
    <property type="entry name" value="Cullin repeat-like"/>
    <property type="match status" value="1"/>
</dbReference>
<dbReference type="Proteomes" id="UP000762676">
    <property type="component" value="Unassembled WGS sequence"/>
</dbReference>
<dbReference type="InterPro" id="IPR045093">
    <property type="entry name" value="Cullin"/>
</dbReference>
<dbReference type="PANTHER" id="PTHR11932">
    <property type="entry name" value="CULLIN"/>
    <property type="match status" value="1"/>
</dbReference>